<organism evidence="2 3">
    <name type="scientific">Petrolisthes manimaculis</name>
    <dbReference type="NCBI Taxonomy" id="1843537"/>
    <lineage>
        <taxon>Eukaryota</taxon>
        <taxon>Metazoa</taxon>
        <taxon>Ecdysozoa</taxon>
        <taxon>Arthropoda</taxon>
        <taxon>Crustacea</taxon>
        <taxon>Multicrustacea</taxon>
        <taxon>Malacostraca</taxon>
        <taxon>Eumalacostraca</taxon>
        <taxon>Eucarida</taxon>
        <taxon>Decapoda</taxon>
        <taxon>Pleocyemata</taxon>
        <taxon>Anomura</taxon>
        <taxon>Galatheoidea</taxon>
        <taxon>Porcellanidae</taxon>
        <taxon>Petrolisthes</taxon>
    </lineage>
</organism>
<dbReference type="EMBL" id="JAWZYT010001103">
    <property type="protein sequence ID" value="KAK4315581.1"/>
    <property type="molecule type" value="Genomic_DNA"/>
</dbReference>
<accession>A0AAE1PWZ8</accession>
<keyword evidence="3" id="KW-1185">Reference proteome</keyword>
<protein>
    <submittedName>
        <fullName evidence="2">Uncharacterized protein</fullName>
    </submittedName>
</protein>
<evidence type="ECO:0000313" key="2">
    <source>
        <dbReference type="EMBL" id="KAK4315581.1"/>
    </source>
</evidence>
<dbReference type="Proteomes" id="UP001292094">
    <property type="component" value="Unassembled WGS sequence"/>
</dbReference>
<gene>
    <name evidence="2" type="ORF">Pmani_013192</name>
</gene>
<feature type="compositionally biased region" description="Polar residues" evidence="1">
    <location>
        <begin position="18"/>
        <end position="27"/>
    </location>
</feature>
<feature type="region of interest" description="Disordered" evidence="1">
    <location>
        <begin position="1"/>
        <end position="44"/>
    </location>
</feature>
<sequence length="81" mass="8913">MDGGRKGRPPAKAILTRDITSPGSLSISPRRDFDVTTTRPRPDPAQPYPTVYIYCGLCPTLPSGCHYTYTVGRVQQEVFQG</sequence>
<reference evidence="2" key="1">
    <citation type="submission" date="2023-11" db="EMBL/GenBank/DDBJ databases">
        <title>Genome assemblies of two species of porcelain crab, Petrolisthes cinctipes and Petrolisthes manimaculis (Anomura: Porcellanidae).</title>
        <authorList>
            <person name="Angst P."/>
        </authorList>
    </citation>
    <scope>NUCLEOTIDE SEQUENCE</scope>
    <source>
        <strain evidence="2">PB745_02</strain>
        <tissue evidence="2">Gill</tissue>
    </source>
</reference>
<comment type="caution">
    <text evidence="2">The sequence shown here is derived from an EMBL/GenBank/DDBJ whole genome shotgun (WGS) entry which is preliminary data.</text>
</comment>
<name>A0AAE1PWZ8_9EUCA</name>
<evidence type="ECO:0000313" key="3">
    <source>
        <dbReference type="Proteomes" id="UP001292094"/>
    </source>
</evidence>
<proteinExistence type="predicted"/>
<evidence type="ECO:0000256" key="1">
    <source>
        <dbReference type="SAM" id="MobiDB-lite"/>
    </source>
</evidence>
<dbReference type="AlphaFoldDB" id="A0AAE1PWZ8"/>